<gene>
    <name evidence="2" type="ORF">SAMN04489866_104193</name>
</gene>
<dbReference type="STRING" id="2741.SAMN04489866_104193"/>
<reference evidence="2 3" key="1">
    <citation type="submission" date="2016-10" db="EMBL/GenBank/DDBJ databases">
        <authorList>
            <person name="de Groot N.N."/>
        </authorList>
    </citation>
    <scope>NUCLEOTIDE SEQUENCE [LARGE SCALE GENOMIC DNA]</scope>
    <source>
        <strain evidence="2 3">DSM 20475</strain>
    </source>
</reference>
<keyword evidence="1" id="KW-1133">Transmembrane helix</keyword>
<dbReference type="Proteomes" id="UP000198995">
    <property type="component" value="Unassembled WGS sequence"/>
</dbReference>
<dbReference type="AlphaFoldDB" id="A0A1G6W084"/>
<feature type="transmembrane region" description="Helical" evidence="1">
    <location>
        <begin position="61"/>
        <end position="87"/>
    </location>
</feature>
<protein>
    <submittedName>
        <fullName evidence="2">Uncharacterized protein</fullName>
    </submittedName>
</protein>
<evidence type="ECO:0000313" key="2">
    <source>
        <dbReference type="EMBL" id="SDD59231.1"/>
    </source>
</evidence>
<accession>A0A1G6W084</accession>
<organism evidence="2 3">
    <name type="scientific">Peptococcus niger</name>
    <dbReference type="NCBI Taxonomy" id="2741"/>
    <lineage>
        <taxon>Bacteria</taxon>
        <taxon>Bacillati</taxon>
        <taxon>Bacillota</taxon>
        <taxon>Clostridia</taxon>
        <taxon>Eubacteriales</taxon>
        <taxon>Peptococcaceae</taxon>
        <taxon>Peptococcus</taxon>
    </lineage>
</organism>
<keyword evidence="3" id="KW-1185">Reference proteome</keyword>
<name>A0A1G6W084_PEPNI</name>
<dbReference type="OrthoDB" id="10018011at2"/>
<dbReference type="RefSeq" id="WP_091791651.1">
    <property type="nucleotide sequence ID" value="NZ_FNAF01000004.1"/>
</dbReference>
<sequence>MSNVKKVCGSLLANQKAMIFLQCALIGALVLGIGLLLPDCALAAGDPGTAIQTGVKKGSGAIWKIMTAVVVPIAAVLFAWNVFRAIFGGERGMESAKRNIFTIIVVIALVLLAPVIVKQIGGWFGKGEDGGVFGCLMPLLMM</sequence>
<dbReference type="EMBL" id="FNAF01000004">
    <property type="protein sequence ID" value="SDD59231.1"/>
    <property type="molecule type" value="Genomic_DNA"/>
</dbReference>
<evidence type="ECO:0000313" key="3">
    <source>
        <dbReference type="Proteomes" id="UP000198995"/>
    </source>
</evidence>
<keyword evidence="1" id="KW-0812">Transmembrane</keyword>
<feature type="transmembrane region" description="Helical" evidence="1">
    <location>
        <begin position="99"/>
        <end position="117"/>
    </location>
</feature>
<evidence type="ECO:0000256" key="1">
    <source>
        <dbReference type="SAM" id="Phobius"/>
    </source>
</evidence>
<proteinExistence type="predicted"/>
<keyword evidence="1" id="KW-0472">Membrane</keyword>